<dbReference type="PANTHER" id="PTHR11748">
    <property type="entry name" value="D-LACTATE DEHYDROGENASE"/>
    <property type="match status" value="1"/>
</dbReference>
<dbReference type="AlphaFoldDB" id="A0A323TLI7"/>
<dbReference type="GO" id="GO:0071949">
    <property type="term" value="F:FAD binding"/>
    <property type="evidence" value="ECO:0007669"/>
    <property type="project" value="InterPro"/>
</dbReference>
<dbReference type="RefSeq" id="WP_110608591.1">
    <property type="nucleotide sequence ID" value="NZ_PDOD01000001.1"/>
</dbReference>
<evidence type="ECO:0000256" key="2">
    <source>
        <dbReference type="ARBA" id="ARBA00022827"/>
    </source>
</evidence>
<dbReference type="SUPFAM" id="SSF55103">
    <property type="entry name" value="FAD-linked oxidases, C-terminal domain"/>
    <property type="match status" value="1"/>
</dbReference>
<dbReference type="Proteomes" id="UP000248214">
    <property type="component" value="Unassembled WGS sequence"/>
</dbReference>
<dbReference type="EMBL" id="PDOD01000001">
    <property type="protein sequence ID" value="PYZ94956.1"/>
    <property type="molecule type" value="Genomic_DNA"/>
</dbReference>
<evidence type="ECO:0000256" key="1">
    <source>
        <dbReference type="ARBA" id="ARBA00022630"/>
    </source>
</evidence>
<dbReference type="InterPro" id="IPR036318">
    <property type="entry name" value="FAD-bd_PCMH-like_sf"/>
</dbReference>
<keyword evidence="6" id="KW-1185">Reference proteome</keyword>
<evidence type="ECO:0000313" key="5">
    <source>
        <dbReference type="EMBL" id="PYZ94956.1"/>
    </source>
</evidence>
<dbReference type="PANTHER" id="PTHR11748:SF103">
    <property type="entry name" value="GLYCOLATE OXIDASE SUBUNIT GLCE"/>
    <property type="match status" value="1"/>
</dbReference>
<accession>A0A323TLI7</accession>
<keyword evidence="3" id="KW-0560">Oxidoreductase</keyword>
<name>A0A323TLI7_9BACI</name>
<comment type="caution">
    <text evidence="5">The sequence shown here is derived from an EMBL/GenBank/DDBJ whole genome shotgun (WGS) entry which is preliminary data.</text>
</comment>
<dbReference type="Gene3D" id="3.30.465.10">
    <property type="match status" value="1"/>
</dbReference>
<keyword evidence="2" id="KW-0274">FAD</keyword>
<proteinExistence type="predicted"/>
<dbReference type="Pfam" id="PF01565">
    <property type="entry name" value="FAD_binding_4"/>
    <property type="match status" value="1"/>
</dbReference>
<reference evidence="5 6" key="1">
    <citation type="submission" date="2017-10" db="EMBL/GenBank/DDBJ databases">
        <title>Bacillus sp. nov., a halophilic bacterium isolated from a Keqin Lake.</title>
        <authorList>
            <person name="Wang H."/>
        </authorList>
    </citation>
    <scope>NUCLEOTIDE SEQUENCE [LARGE SCALE GENOMIC DNA]</scope>
    <source>
        <strain evidence="5 6">KQ-12</strain>
    </source>
</reference>
<feature type="domain" description="FAD-binding PCMH-type" evidence="4">
    <location>
        <begin position="29"/>
        <end position="208"/>
    </location>
</feature>
<dbReference type="InterPro" id="IPR006094">
    <property type="entry name" value="Oxid_FAD_bind_N"/>
</dbReference>
<keyword evidence="1" id="KW-0285">Flavoprotein</keyword>
<dbReference type="InterPro" id="IPR016164">
    <property type="entry name" value="FAD-linked_Oxase-like_C"/>
</dbReference>
<evidence type="ECO:0000256" key="3">
    <source>
        <dbReference type="ARBA" id="ARBA00023002"/>
    </source>
</evidence>
<dbReference type="InterPro" id="IPR016166">
    <property type="entry name" value="FAD-bd_PCMH"/>
</dbReference>
<protein>
    <submittedName>
        <fullName evidence="5">FAD-binding oxidoreductase</fullName>
    </submittedName>
</protein>
<sequence length="441" mass="48283">MISSTLIAEFASFLPENKIKVNDSADHPLGNGGKVTVYPSSLDEIVNVVKYANDHDRKVTVVGSGTKRGFGGLDKPADILLSLENYSGIIEHTVGNMTLTVKAGTVFNQLQHYLKDHKQKVSLDAAWPDHATIGGIIAANDSSAKRLGYGSARDVVIGLKTVYPDGSIIRSGGKVVKNVAGYDMNKLFVGSMGTLGVIAEITMKLRPLPKDETLVLLTVENDDLETIRSFVVSLLDTQLEPTSLELLAPSLSEKLTQIPKYTLAMSFEDVESSVAYQEDFLKKLKPAQTTMNVLKQENMEHFWNRFYTIGPNGAVSNTGDETVASIKVSVKNLDVLEVIKESNRLRDSHNLDVEAHGGLGHGICQIHVKGAKSDVVSAIHHLRGVAEKYGGHAVIKHLPYKLRQEINVWGENPPYFYLLDGIKKQIDPKRTLNNTRFVGGI</sequence>
<organism evidence="5 6">
    <name type="scientific">Salipaludibacillus keqinensis</name>
    <dbReference type="NCBI Taxonomy" id="2045207"/>
    <lineage>
        <taxon>Bacteria</taxon>
        <taxon>Bacillati</taxon>
        <taxon>Bacillota</taxon>
        <taxon>Bacilli</taxon>
        <taxon>Bacillales</taxon>
        <taxon>Bacillaceae</taxon>
    </lineage>
</organism>
<dbReference type="PROSITE" id="PS51387">
    <property type="entry name" value="FAD_PCMH"/>
    <property type="match status" value="1"/>
</dbReference>
<dbReference type="GO" id="GO:0016491">
    <property type="term" value="F:oxidoreductase activity"/>
    <property type="evidence" value="ECO:0007669"/>
    <property type="project" value="UniProtKB-KW"/>
</dbReference>
<dbReference type="InterPro" id="IPR016169">
    <property type="entry name" value="FAD-bd_PCMH_sub2"/>
</dbReference>
<gene>
    <name evidence="5" type="ORF">CR194_05415</name>
</gene>
<evidence type="ECO:0000313" key="6">
    <source>
        <dbReference type="Proteomes" id="UP000248214"/>
    </source>
</evidence>
<dbReference type="SUPFAM" id="SSF56176">
    <property type="entry name" value="FAD-binding/transporter-associated domain-like"/>
    <property type="match status" value="1"/>
</dbReference>
<evidence type="ECO:0000259" key="4">
    <source>
        <dbReference type="PROSITE" id="PS51387"/>
    </source>
</evidence>
<dbReference type="OrthoDB" id="9767256at2"/>